<dbReference type="Gene3D" id="3.40.50.970">
    <property type="match status" value="1"/>
</dbReference>
<evidence type="ECO:0000256" key="4">
    <source>
        <dbReference type="ARBA" id="ARBA00012280"/>
    </source>
</evidence>
<evidence type="ECO:0000256" key="3">
    <source>
        <dbReference type="ARBA" id="ARBA00006936"/>
    </source>
</evidence>
<evidence type="ECO:0000256" key="6">
    <source>
        <dbReference type="ARBA" id="ARBA00023052"/>
    </source>
</evidence>
<keyword evidence="9" id="KW-1185">Reference proteome</keyword>
<dbReference type="NCBIfam" id="NF008907">
    <property type="entry name" value="PRK12270.1"/>
    <property type="match status" value="1"/>
</dbReference>
<dbReference type="InterPro" id="IPR001017">
    <property type="entry name" value="DH_E1"/>
</dbReference>
<dbReference type="Gene3D" id="3.40.50.11610">
    <property type="entry name" value="Multifunctional 2-oxoglutarate metabolism enzyme, C-terminal domain"/>
    <property type="match status" value="1"/>
</dbReference>
<reference evidence="8" key="1">
    <citation type="submission" date="2021-03" db="EMBL/GenBank/DDBJ databases">
        <title>Acanthopleuribacteraceae sp. M133.</title>
        <authorList>
            <person name="Wang G."/>
        </authorList>
    </citation>
    <scope>NUCLEOTIDE SEQUENCE</scope>
    <source>
        <strain evidence="8">M133</strain>
    </source>
</reference>
<dbReference type="Pfam" id="PF16078">
    <property type="entry name" value="2-oxogl_dehyd_N"/>
    <property type="match status" value="1"/>
</dbReference>
<dbReference type="NCBIfam" id="NF006914">
    <property type="entry name" value="PRK09404.1"/>
    <property type="match status" value="1"/>
</dbReference>
<dbReference type="EMBL" id="CP071793">
    <property type="protein sequence ID" value="QTD49827.1"/>
    <property type="molecule type" value="Genomic_DNA"/>
</dbReference>
<keyword evidence="6" id="KW-0786">Thiamine pyrophosphate</keyword>
<dbReference type="KEGG" id="scor:J3U87_29955"/>
<dbReference type="PROSITE" id="PS00889">
    <property type="entry name" value="CNMP_BINDING_2"/>
    <property type="match status" value="1"/>
</dbReference>
<dbReference type="PANTHER" id="PTHR23152:SF4">
    <property type="entry name" value="2-OXOADIPATE DEHYDROGENASE COMPLEX COMPONENT E1"/>
    <property type="match status" value="1"/>
</dbReference>
<dbReference type="Pfam" id="PF02779">
    <property type="entry name" value="Transket_pyr"/>
    <property type="match status" value="1"/>
</dbReference>
<dbReference type="Proteomes" id="UP000663929">
    <property type="component" value="Chromosome"/>
</dbReference>
<evidence type="ECO:0000313" key="9">
    <source>
        <dbReference type="Proteomes" id="UP000663929"/>
    </source>
</evidence>
<dbReference type="InterPro" id="IPR011603">
    <property type="entry name" value="2oxoglutarate_DH_E1"/>
</dbReference>
<sequence length="1091" mass="122731">MTDFPFYSQNLVFVEALYQQYQQDPASVDPRWRDFFQAESEVSVAVPAGGHAAGVAQAPSPTTTVRAASAPDAAASGPAVSLGVHEERERARLAESDQVLAYLNQVPLFELVSAEDLRLVASITQLVRFDTDGIISQKGQAANDFFYIIEGRVAIIKGGVILNYLEKGEMIGELAVFDDRPRSATMKAASPCVLLHVPRVDLYKLMKERSSLDLGLVHLLAARLRDAAFRQEAADRLVNAYRERGHVKAHIDPLGLLDQMEHPELTLEHYGFREKDLDLKLTVKIGQASVSRSLRDIITHLEETYCRSIGVQYMHVDDLGIQEWIRLRMEDPALRTQLSLEEQKHILKKLTDAETFENFLHRKFVGAKRFSLEGAESLIPLLENAIEEAGDHGLDEVIIGMAHRGRLNVLVNIMGKPASQVFREFKDQSPDTHGGRGDVKYHLGYGSDHINASGKQVHLSLCFNPSHLEFVGPVVLGRARAKQDRYRDLERARALPLLIHGDAAFAGQGVVQEMLNLSELRGYRTGGTVHIILNNQIGFTTDPDDGRSTQYATDVARMLQIPIFHVNGEDPDAVARAIRIAMDFRKEFQKDIVIDMYSYRKYGHNEGDDPVFTQPLMYQNIKRRPTVREAYVKNLLKLGGLTAEEADRIAQESKMRLEAEFARAEDPDEKYEEIGMGQGLWQPYRGGLEAEVPDVDTRFDLKELRQTLLQLTQLPETFTPHSKIKRFLKQQQEMAEGNANLNWGVGEALALASLLKEGYKVRVTGQDAERGTFSHRHAVLHDAKSGELYTPLSQFAGEENYFAIFNSPLSEVAVLGFEYGFSLDTPDGLTIWEAQFGDFSNVAQVIIDQFITSSEEKWRRLSGLCLFLPHGFEGQGPEHSSARLERFLMLAADDNIQVVNLTTPAQLFHCLRRQVKRSWRKPLVMMSPKSLLRHPRATSRLEDLAGGSFLRLIGDAFSDPDQVDRILLCSGKVYYELEEAREKHDLRNVAILRLEQYYPFPHQMLNDELARYKPDTPVVWVQEEPHNMGAWPFLKLRFGHEIVGNGTHPLACVSRQEAASPATGSAANHRVVQEKLILEALGVREKAHQSE</sequence>
<dbReference type="PROSITE" id="PS50042">
    <property type="entry name" value="CNMP_BINDING_3"/>
    <property type="match status" value="1"/>
</dbReference>
<dbReference type="Pfam" id="PF00027">
    <property type="entry name" value="cNMP_binding"/>
    <property type="match status" value="1"/>
</dbReference>
<dbReference type="InterPro" id="IPR005475">
    <property type="entry name" value="Transketolase-like_Pyr-bd"/>
</dbReference>
<evidence type="ECO:0000256" key="1">
    <source>
        <dbReference type="ARBA" id="ARBA00001964"/>
    </source>
</evidence>
<proteinExistence type="inferred from homology"/>
<dbReference type="EC" id="1.2.4.2" evidence="4"/>
<dbReference type="InterPro" id="IPR032106">
    <property type="entry name" value="2-oxogl_dehyd_N"/>
</dbReference>
<dbReference type="Pfam" id="PF16870">
    <property type="entry name" value="OxoGdeHyase_C"/>
    <property type="match status" value="1"/>
</dbReference>
<dbReference type="InterPro" id="IPR029061">
    <property type="entry name" value="THDP-binding"/>
</dbReference>
<name>A0A8A4TK16_SULCO</name>
<dbReference type="GO" id="GO:0004591">
    <property type="term" value="F:oxoglutarate dehydrogenase (succinyl-transferring) activity"/>
    <property type="evidence" value="ECO:0007669"/>
    <property type="project" value="UniProtKB-EC"/>
</dbReference>
<evidence type="ECO:0000259" key="7">
    <source>
        <dbReference type="PROSITE" id="PS50042"/>
    </source>
</evidence>
<dbReference type="PIRSF" id="PIRSF000157">
    <property type="entry name" value="Oxoglu_dh_E1"/>
    <property type="match status" value="1"/>
</dbReference>
<comment type="cofactor">
    <cofactor evidence="1">
        <name>thiamine diphosphate</name>
        <dbReference type="ChEBI" id="CHEBI:58937"/>
    </cofactor>
</comment>
<dbReference type="CDD" id="cd00038">
    <property type="entry name" value="CAP_ED"/>
    <property type="match status" value="1"/>
</dbReference>
<dbReference type="InterPro" id="IPR042179">
    <property type="entry name" value="KGD_C_sf"/>
</dbReference>
<dbReference type="PANTHER" id="PTHR23152">
    <property type="entry name" value="2-OXOGLUTARATE DEHYDROGENASE"/>
    <property type="match status" value="1"/>
</dbReference>
<dbReference type="SMART" id="SM00861">
    <property type="entry name" value="Transket_pyr"/>
    <property type="match status" value="1"/>
</dbReference>
<dbReference type="Gene3D" id="2.60.120.10">
    <property type="entry name" value="Jelly Rolls"/>
    <property type="match status" value="1"/>
</dbReference>
<dbReference type="InterPro" id="IPR031717">
    <property type="entry name" value="ODO-1/KGD_C"/>
</dbReference>
<evidence type="ECO:0000256" key="5">
    <source>
        <dbReference type="ARBA" id="ARBA00023002"/>
    </source>
</evidence>
<dbReference type="SMART" id="SM00100">
    <property type="entry name" value="cNMP"/>
    <property type="match status" value="1"/>
</dbReference>
<dbReference type="CDD" id="cd02016">
    <property type="entry name" value="TPP_E1_OGDC_like"/>
    <property type="match status" value="1"/>
</dbReference>
<dbReference type="GO" id="GO:0005829">
    <property type="term" value="C:cytosol"/>
    <property type="evidence" value="ECO:0007669"/>
    <property type="project" value="TreeGrafter"/>
</dbReference>
<dbReference type="GO" id="GO:0006099">
    <property type="term" value="P:tricarboxylic acid cycle"/>
    <property type="evidence" value="ECO:0007669"/>
    <property type="project" value="TreeGrafter"/>
</dbReference>
<dbReference type="InterPro" id="IPR014710">
    <property type="entry name" value="RmlC-like_jellyroll"/>
</dbReference>
<dbReference type="InterPro" id="IPR018488">
    <property type="entry name" value="cNMP-bd_CS"/>
</dbReference>
<protein>
    <recommendedName>
        <fullName evidence="4">oxoglutarate dehydrogenase (succinyl-transferring)</fullName>
        <ecNumber evidence="4">1.2.4.2</ecNumber>
    </recommendedName>
</protein>
<dbReference type="GO" id="GO:0030976">
    <property type="term" value="F:thiamine pyrophosphate binding"/>
    <property type="evidence" value="ECO:0007669"/>
    <property type="project" value="InterPro"/>
</dbReference>
<dbReference type="InterPro" id="IPR018490">
    <property type="entry name" value="cNMP-bd_dom_sf"/>
</dbReference>
<dbReference type="InterPro" id="IPR000595">
    <property type="entry name" value="cNMP-bd_dom"/>
</dbReference>
<dbReference type="AlphaFoldDB" id="A0A8A4TK16"/>
<evidence type="ECO:0000313" key="8">
    <source>
        <dbReference type="EMBL" id="QTD49827.1"/>
    </source>
</evidence>
<dbReference type="Gene3D" id="1.10.287.1150">
    <property type="entry name" value="TPP helical domain"/>
    <property type="match status" value="1"/>
</dbReference>
<dbReference type="Gene3D" id="3.40.50.12470">
    <property type="match status" value="1"/>
</dbReference>
<evidence type="ECO:0000256" key="2">
    <source>
        <dbReference type="ARBA" id="ARBA00003906"/>
    </source>
</evidence>
<dbReference type="SUPFAM" id="SSF52518">
    <property type="entry name" value="Thiamin diphosphate-binding fold (THDP-binding)"/>
    <property type="match status" value="2"/>
</dbReference>
<dbReference type="RefSeq" id="WP_237379459.1">
    <property type="nucleotide sequence ID" value="NZ_CP071793.1"/>
</dbReference>
<dbReference type="GO" id="GO:0045252">
    <property type="term" value="C:oxoglutarate dehydrogenase complex"/>
    <property type="evidence" value="ECO:0007669"/>
    <property type="project" value="TreeGrafter"/>
</dbReference>
<keyword evidence="5 8" id="KW-0560">Oxidoreductase</keyword>
<comment type="similarity">
    <text evidence="3">Belongs to the alpha-ketoglutarate dehydrogenase family.</text>
</comment>
<dbReference type="NCBIfam" id="TIGR00239">
    <property type="entry name" value="2oxo_dh_E1"/>
    <property type="match status" value="1"/>
</dbReference>
<accession>A0A8A4TK16</accession>
<dbReference type="SUPFAM" id="SSF51206">
    <property type="entry name" value="cAMP-binding domain-like"/>
    <property type="match status" value="1"/>
</dbReference>
<organism evidence="8 9">
    <name type="scientific">Sulfidibacter corallicola</name>
    <dbReference type="NCBI Taxonomy" id="2818388"/>
    <lineage>
        <taxon>Bacteria</taxon>
        <taxon>Pseudomonadati</taxon>
        <taxon>Acidobacteriota</taxon>
        <taxon>Holophagae</taxon>
        <taxon>Acanthopleuribacterales</taxon>
        <taxon>Acanthopleuribacteraceae</taxon>
        <taxon>Sulfidibacter</taxon>
    </lineage>
</organism>
<gene>
    <name evidence="8" type="ORF">J3U87_29955</name>
</gene>
<dbReference type="Pfam" id="PF00676">
    <property type="entry name" value="E1_dh"/>
    <property type="match status" value="1"/>
</dbReference>
<comment type="function">
    <text evidence="2">E1 component of the 2-oxoglutarate dehydrogenase (OGDH) complex which catalyzes the decarboxylation of 2-oxoglutarate, the first step in the conversion of 2-oxoglutarate to succinyl-CoA and CO(2).</text>
</comment>
<feature type="domain" description="Cyclic nucleotide-binding" evidence="7">
    <location>
        <begin position="108"/>
        <end position="206"/>
    </location>
</feature>